<evidence type="ECO:0000313" key="8">
    <source>
        <dbReference type="EMBL" id="TVY60880.1"/>
    </source>
</evidence>
<keyword evidence="5 7" id="KW-0472">Membrane</keyword>
<evidence type="ECO:0000256" key="2">
    <source>
        <dbReference type="ARBA" id="ARBA00022692"/>
    </source>
</evidence>
<evidence type="ECO:0000256" key="5">
    <source>
        <dbReference type="ARBA" id="ARBA00023136"/>
    </source>
</evidence>
<keyword evidence="3" id="KW-0256">Endoplasmic reticulum</keyword>
<feature type="transmembrane region" description="Helical" evidence="7">
    <location>
        <begin position="215"/>
        <end position="236"/>
    </location>
</feature>
<dbReference type="Proteomes" id="UP000469558">
    <property type="component" value="Unassembled WGS sequence"/>
</dbReference>
<evidence type="ECO:0000256" key="3">
    <source>
        <dbReference type="ARBA" id="ARBA00022824"/>
    </source>
</evidence>
<evidence type="ECO:0000256" key="7">
    <source>
        <dbReference type="SAM" id="Phobius"/>
    </source>
</evidence>
<accession>A0A8T9BVJ7</accession>
<keyword evidence="2 7" id="KW-0812">Transmembrane</keyword>
<evidence type="ECO:0000256" key="1">
    <source>
        <dbReference type="ARBA" id="ARBA00004477"/>
    </source>
</evidence>
<feature type="region of interest" description="Disordered" evidence="6">
    <location>
        <begin position="1"/>
        <end position="106"/>
    </location>
</feature>
<dbReference type="OrthoDB" id="19981at2759"/>
<comment type="subcellular location">
    <subcellularLocation>
        <location evidence="1">Endoplasmic reticulum membrane</location>
        <topology evidence="1">Multi-pass membrane protein</topology>
    </subcellularLocation>
</comment>
<keyword evidence="4 7" id="KW-1133">Transmembrane helix</keyword>
<name>A0A8T9BVJ7_9HELO</name>
<feature type="compositionally biased region" description="Basic and acidic residues" evidence="6">
    <location>
        <begin position="21"/>
        <end position="38"/>
    </location>
</feature>
<comment type="caution">
    <text evidence="8">The sequence shown here is derived from an EMBL/GenBank/DDBJ whole genome shotgun (WGS) entry which is preliminary data.</text>
</comment>
<organism evidence="8 9">
    <name type="scientific">Lachnellula suecica</name>
    <dbReference type="NCBI Taxonomy" id="602035"/>
    <lineage>
        <taxon>Eukaryota</taxon>
        <taxon>Fungi</taxon>
        <taxon>Dikarya</taxon>
        <taxon>Ascomycota</taxon>
        <taxon>Pezizomycotina</taxon>
        <taxon>Leotiomycetes</taxon>
        <taxon>Helotiales</taxon>
        <taxon>Lachnaceae</taxon>
        <taxon>Lachnellula</taxon>
    </lineage>
</organism>
<protein>
    <submittedName>
        <fullName evidence="8">Uncharacterized protein</fullName>
    </submittedName>
</protein>
<keyword evidence="9" id="KW-1185">Reference proteome</keyword>
<dbReference type="Pfam" id="PF11712">
    <property type="entry name" value="Vma12"/>
    <property type="match status" value="1"/>
</dbReference>
<dbReference type="PANTHER" id="PTHR31394">
    <property type="entry name" value="TRANSMEMBRANE PROTEIN 199"/>
    <property type="match status" value="1"/>
</dbReference>
<dbReference type="GO" id="GO:0005789">
    <property type="term" value="C:endoplasmic reticulum membrane"/>
    <property type="evidence" value="ECO:0007669"/>
    <property type="project" value="UniProtKB-SubCell"/>
</dbReference>
<dbReference type="AlphaFoldDB" id="A0A8T9BVJ7"/>
<feature type="compositionally biased region" description="Polar residues" evidence="6">
    <location>
        <begin position="1"/>
        <end position="10"/>
    </location>
</feature>
<dbReference type="PANTHER" id="PTHR31394:SF1">
    <property type="entry name" value="TRANSMEMBRANE PROTEIN 199"/>
    <property type="match status" value="1"/>
</dbReference>
<dbReference type="InterPro" id="IPR021013">
    <property type="entry name" value="ATPase_Vma12"/>
</dbReference>
<sequence length="255" mass="27786">MVLLTTTASMVESLEKVQIPEPREEKGGDVHKEDKIESSNDTNEIPSEDESTVAIGQAEDKGQEEEDKALNAPVVERTNPTSDEKEGGNSTEPSLNDPKVGNPISHGQVIDLSRQLKSRGLSPCTLEALLKGARVYIPPPPPKKEPTSEYKALMARLRREEELRAYDRMTNPPPPAETFAQHFPASSAAHAFSKAHPLPASEEDDIVYADIDRQMALILNVIVSMVACAGAIWVVARWRSTPVRLALSMSGSALV</sequence>
<feature type="non-terminal residue" evidence="8">
    <location>
        <position position="1"/>
    </location>
</feature>
<reference evidence="8 9" key="1">
    <citation type="submission" date="2018-05" db="EMBL/GenBank/DDBJ databases">
        <title>Genome sequencing and assembly of the regulated plant pathogen Lachnellula willkommii and related sister species for the development of diagnostic species identification markers.</title>
        <authorList>
            <person name="Giroux E."/>
            <person name="Bilodeau G."/>
        </authorList>
    </citation>
    <scope>NUCLEOTIDE SEQUENCE [LARGE SCALE GENOMIC DNA]</scope>
    <source>
        <strain evidence="8 9">CBS 268.59</strain>
    </source>
</reference>
<evidence type="ECO:0000256" key="6">
    <source>
        <dbReference type="SAM" id="MobiDB-lite"/>
    </source>
</evidence>
<dbReference type="GO" id="GO:0070072">
    <property type="term" value="P:vacuolar proton-transporting V-type ATPase complex assembly"/>
    <property type="evidence" value="ECO:0007669"/>
    <property type="project" value="InterPro"/>
</dbReference>
<dbReference type="EMBL" id="QGMK01002057">
    <property type="protein sequence ID" value="TVY60880.1"/>
    <property type="molecule type" value="Genomic_DNA"/>
</dbReference>
<evidence type="ECO:0000313" key="9">
    <source>
        <dbReference type="Proteomes" id="UP000469558"/>
    </source>
</evidence>
<gene>
    <name evidence="8" type="ORF">LSUE1_G009295</name>
</gene>
<evidence type="ECO:0000256" key="4">
    <source>
        <dbReference type="ARBA" id="ARBA00022989"/>
    </source>
</evidence>
<proteinExistence type="predicted"/>